<name>A0ABD2XKU8_9HYME</name>
<comment type="caution">
    <text evidence="2">The sequence shown here is derived from an EMBL/GenBank/DDBJ whole genome shotgun (WGS) entry which is preliminary data.</text>
</comment>
<evidence type="ECO:0000256" key="1">
    <source>
        <dbReference type="SAM" id="MobiDB-lite"/>
    </source>
</evidence>
<gene>
    <name evidence="2" type="ORF">TKK_002427</name>
</gene>
<evidence type="ECO:0000313" key="3">
    <source>
        <dbReference type="Proteomes" id="UP001627154"/>
    </source>
</evidence>
<reference evidence="2 3" key="1">
    <citation type="journal article" date="2024" name="bioRxiv">
        <title>A reference genome for Trichogramma kaykai: A tiny desert-dwelling parasitoid wasp with competing sex-ratio distorters.</title>
        <authorList>
            <person name="Culotta J."/>
            <person name="Lindsey A.R."/>
        </authorList>
    </citation>
    <scope>NUCLEOTIDE SEQUENCE [LARGE SCALE GENOMIC DNA]</scope>
    <source>
        <strain evidence="2 3">KSX58</strain>
    </source>
</reference>
<evidence type="ECO:0000313" key="2">
    <source>
        <dbReference type="EMBL" id="KAL3405418.1"/>
    </source>
</evidence>
<feature type="region of interest" description="Disordered" evidence="1">
    <location>
        <begin position="271"/>
        <end position="300"/>
    </location>
</feature>
<dbReference type="EMBL" id="JBJJXI010000021">
    <property type="protein sequence ID" value="KAL3405418.1"/>
    <property type="molecule type" value="Genomic_DNA"/>
</dbReference>
<dbReference type="Proteomes" id="UP001627154">
    <property type="component" value="Unassembled WGS sequence"/>
</dbReference>
<organism evidence="2 3">
    <name type="scientific">Trichogramma kaykai</name>
    <dbReference type="NCBI Taxonomy" id="54128"/>
    <lineage>
        <taxon>Eukaryota</taxon>
        <taxon>Metazoa</taxon>
        <taxon>Ecdysozoa</taxon>
        <taxon>Arthropoda</taxon>
        <taxon>Hexapoda</taxon>
        <taxon>Insecta</taxon>
        <taxon>Pterygota</taxon>
        <taxon>Neoptera</taxon>
        <taxon>Endopterygota</taxon>
        <taxon>Hymenoptera</taxon>
        <taxon>Apocrita</taxon>
        <taxon>Proctotrupomorpha</taxon>
        <taxon>Chalcidoidea</taxon>
        <taxon>Trichogrammatidae</taxon>
        <taxon>Trichogramma</taxon>
    </lineage>
</organism>
<keyword evidence="3" id="KW-1185">Reference proteome</keyword>
<dbReference type="AlphaFoldDB" id="A0ABD2XKU8"/>
<feature type="compositionally biased region" description="Low complexity" evidence="1">
    <location>
        <begin position="279"/>
        <end position="290"/>
    </location>
</feature>
<sequence length="324" mass="36773">MKPIPGETVQSILRGPANAGHIREMSQFLRRKIDVWADDRVILFDSGRQPLQPRLDLVHEKVAGSSGRLGHFTLLDGSEPRNPEADRRPNNCAFDCVSDQTGYPAPILRQIVAQRMLVKLYHARLRGRDYQFQCSRCSISGGFNYENATALVNRSKLTGHAHLHIHDQSDCNHENPALKMCMHCLAYVELLNDESKPVGERENFIKKTVFENYNQLIAMLIYAMNTPDGEDAIACLTTTRGCTQDCRNNSNPSTHKDFRTCEVCEIDKIGMNKPPEPENPNQNNQRNPDPTSTTDNSGYNTKIFYNSGFNTRTYHNSNYHQKKC</sequence>
<proteinExistence type="predicted"/>
<accession>A0ABD2XKU8</accession>
<feature type="compositionally biased region" description="Polar residues" evidence="1">
    <location>
        <begin position="291"/>
        <end position="300"/>
    </location>
</feature>
<protein>
    <submittedName>
        <fullName evidence="2">Uncharacterized protein</fullName>
    </submittedName>
</protein>